<dbReference type="CDD" id="cd24073">
    <property type="entry name" value="ASKHA_ATPase_ROK_CYANR"/>
    <property type="match status" value="1"/>
</dbReference>
<dbReference type="PROSITE" id="PS01125">
    <property type="entry name" value="ROK"/>
    <property type="match status" value="1"/>
</dbReference>
<organism evidence="2 3">
    <name type="scientific">Sinomonas terricola</name>
    <dbReference type="NCBI Taxonomy" id="3110330"/>
    <lineage>
        <taxon>Bacteria</taxon>
        <taxon>Bacillati</taxon>
        <taxon>Actinomycetota</taxon>
        <taxon>Actinomycetes</taxon>
        <taxon>Micrococcales</taxon>
        <taxon>Micrococcaceae</taxon>
        <taxon>Sinomonas</taxon>
    </lineage>
</organism>
<dbReference type="InterPro" id="IPR036390">
    <property type="entry name" value="WH_DNA-bd_sf"/>
</dbReference>
<dbReference type="SUPFAM" id="SSF53067">
    <property type="entry name" value="Actin-like ATPase domain"/>
    <property type="match status" value="1"/>
</dbReference>
<proteinExistence type="inferred from homology"/>
<dbReference type="Gene3D" id="1.10.10.10">
    <property type="entry name" value="Winged helix-like DNA-binding domain superfamily/Winged helix DNA-binding domain"/>
    <property type="match status" value="1"/>
</dbReference>
<dbReference type="RefSeq" id="WP_323280603.1">
    <property type="nucleotide sequence ID" value="NZ_JAYGGQ010000016.1"/>
</dbReference>
<accession>A0ABU5TAJ5</accession>
<evidence type="ECO:0000313" key="3">
    <source>
        <dbReference type="Proteomes" id="UP001304769"/>
    </source>
</evidence>
<evidence type="ECO:0000256" key="1">
    <source>
        <dbReference type="ARBA" id="ARBA00006479"/>
    </source>
</evidence>
<dbReference type="Pfam" id="PF00480">
    <property type="entry name" value="ROK"/>
    <property type="match status" value="1"/>
</dbReference>
<dbReference type="Pfam" id="PF13412">
    <property type="entry name" value="HTH_24"/>
    <property type="match status" value="1"/>
</dbReference>
<name>A0ABU5TAJ5_9MICC</name>
<dbReference type="Gene3D" id="3.30.420.40">
    <property type="match status" value="2"/>
</dbReference>
<dbReference type="InterPro" id="IPR049874">
    <property type="entry name" value="ROK_cs"/>
</dbReference>
<comment type="similarity">
    <text evidence="1">Belongs to the ROK (NagC/XylR) family.</text>
</comment>
<dbReference type="SUPFAM" id="SSF46785">
    <property type="entry name" value="Winged helix' DNA-binding domain"/>
    <property type="match status" value="1"/>
</dbReference>
<protein>
    <submittedName>
        <fullName evidence="2">ROK family transcriptional regulator</fullName>
    </submittedName>
</protein>
<gene>
    <name evidence="2" type="ORF">SPF06_18445</name>
</gene>
<sequence length="400" mass="41548">MRIDRAGNKGLIREINEALVLAELRCESLQSRADIARNTGLSGPTVTAITSRLIDRGLVEERATGASAGGRPPVLLGLRPSAGYVVGIKLTEERAIGVLTDLDANVVARADAALTSPTPAAVVGAITSAVHALAPAGHGRILGLGLGMGGVVDRDAGIVRHATFFDWRNEPLAEKLSEAIALPVLIDNDVNALVASEHGWGAGRDVENFAVVTIGRGVGMGLVLDGRLFRGSRGGAGELGHAKVVRGGPRCECGGHGCLEAVIGDPALRAALAGHLGREVTVDEGGALARDGDHRAAAVFAKAGRHLGRAVGNVVNILNPDRILLAGEGTRNLDLIMPAFRRALDETVFDGLQDGLSIHVEAWDDEAWARGAASLLLNELFQPNLRPDRAEPTLIGLSAG</sequence>
<dbReference type="InterPro" id="IPR043129">
    <property type="entry name" value="ATPase_NBD"/>
</dbReference>
<comment type="caution">
    <text evidence="2">The sequence shown here is derived from an EMBL/GenBank/DDBJ whole genome shotgun (WGS) entry which is preliminary data.</text>
</comment>
<dbReference type="Proteomes" id="UP001304769">
    <property type="component" value="Unassembled WGS sequence"/>
</dbReference>
<dbReference type="InterPro" id="IPR036388">
    <property type="entry name" value="WH-like_DNA-bd_sf"/>
</dbReference>
<keyword evidence="3" id="KW-1185">Reference proteome</keyword>
<evidence type="ECO:0000313" key="2">
    <source>
        <dbReference type="EMBL" id="MEA5456707.1"/>
    </source>
</evidence>
<dbReference type="EMBL" id="JAYGGQ010000016">
    <property type="protein sequence ID" value="MEA5456707.1"/>
    <property type="molecule type" value="Genomic_DNA"/>
</dbReference>
<dbReference type="InterPro" id="IPR000600">
    <property type="entry name" value="ROK"/>
</dbReference>
<reference evidence="2 3" key="1">
    <citation type="submission" date="2023-12" db="EMBL/GenBank/DDBJ databases">
        <title>Sinomonas terricola sp. nov, isolated from litchi orchard soil in Guangdong, PR China.</title>
        <authorList>
            <person name="Jiaxin W."/>
            <person name="Yang Z."/>
            <person name="Honghui Z."/>
        </authorList>
    </citation>
    <scope>NUCLEOTIDE SEQUENCE [LARGE SCALE GENOMIC DNA]</scope>
    <source>
        <strain evidence="2 3">JGH33</strain>
    </source>
</reference>
<dbReference type="PANTHER" id="PTHR18964:SF149">
    <property type="entry name" value="BIFUNCTIONAL UDP-N-ACETYLGLUCOSAMINE 2-EPIMERASE_N-ACETYLMANNOSAMINE KINASE"/>
    <property type="match status" value="1"/>
</dbReference>
<dbReference type="PANTHER" id="PTHR18964">
    <property type="entry name" value="ROK (REPRESSOR, ORF, KINASE) FAMILY"/>
    <property type="match status" value="1"/>
</dbReference>